<dbReference type="SUPFAM" id="SSF56053">
    <property type="entry name" value="Ribosomal protein L6"/>
    <property type="match status" value="1"/>
</dbReference>
<dbReference type="InterPro" id="IPR020040">
    <property type="entry name" value="Ribosomal_uL6_a/b-dom"/>
</dbReference>
<evidence type="ECO:0000256" key="3">
    <source>
        <dbReference type="ARBA" id="ARBA00023274"/>
    </source>
</evidence>
<keyword evidence="3" id="KW-0687">Ribonucleoprotein</keyword>
<dbReference type="PANTHER" id="PTHR11655">
    <property type="entry name" value="60S/50S RIBOSOMAL PROTEIN L6/L9"/>
    <property type="match status" value="1"/>
</dbReference>
<keyword evidence="2" id="KW-0689">Ribosomal protein</keyword>
<accession>A0A7R8WXK9</accession>
<evidence type="ECO:0000256" key="1">
    <source>
        <dbReference type="ARBA" id="ARBA00009356"/>
    </source>
</evidence>
<feature type="non-terminal residue" evidence="7">
    <location>
        <position position="89"/>
    </location>
</feature>
<evidence type="ECO:0000256" key="4">
    <source>
        <dbReference type="ARBA" id="ARBA00035246"/>
    </source>
</evidence>
<dbReference type="GO" id="GO:0003735">
    <property type="term" value="F:structural constituent of ribosome"/>
    <property type="evidence" value="ECO:0007669"/>
    <property type="project" value="InterPro"/>
</dbReference>
<dbReference type="GO" id="GO:0022625">
    <property type="term" value="C:cytosolic large ribosomal subunit"/>
    <property type="evidence" value="ECO:0007669"/>
    <property type="project" value="TreeGrafter"/>
</dbReference>
<evidence type="ECO:0000256" key="2">
    <source>
        <dbReference type="ARBA" id="ARBA00022980"/>
    </source>
</evidence>
<dbReference type="GO" id="GO:0002181">
    <property type="term" value="P:cytoplasmic translation"/>
    <property type="evidence" value="ECO:0007669"/>
    <property type="project" value="TreeGrafter"/>
</dbReference>
<dbReference type="Gene3D" id="3.90.930.12">
    <property type="entry name" value="Ribosomal protein L6, alpha-beta domain"/>
    <property type="match status" value="1"/>
</dbReference>
<reference evidence="7" key="1">
    <citation type="submission" date="2020-11" db="EMBL/GenBank/DDBJ databases">
        <authorList>
            <person name="Tran Van P."/>
        </authorList>
    </citation>
    <scope>NUCLEOTIDE SEQUENCE</scope>
</reference>
<evidence type="ECO:0000259" key="6">
    <source>
        <dbReference type="Pfam" id="PF00347"/>
    </source>
</evidence>
<evidence type="ECO:0000313" key="7">
    <source>
        <dbReference type="EMBL" id="CAD7238745.1"/>
    </source>
</evidence>
<proteinExistence type="inferred from homology"/>
<gene>
    <name evidence="7" type="ORF">CTOB1V02_LOCUS16560</name>
</gene>
<name>A0A7R8WXK9_9CRUS</name>
<dbReference type="OrthoDB" id="540873at2759"/>
<dbReference type="Pfam" id="PF00347">
    <property type="entry name" value="Ribosomal_L6"/>
    <property type="match status" value="1"/>
</dbReference>
<feature type="domain" description="Large ribosomal subunit protein uL6 alpha-beta" evidence="6">
    <location>
        <begin position="2"/>
        <end position="72"/>
    </location>
</feature>
<evidence type="ECO:0000256" key="5">
    <source>
        <dbReference type="ARBA" id="ARBA00035349"/>
    </source>
</evidence>
<dbReference type="EMBL" id="OB707744">
    <property type="protein sequence ID" value="CAD7238745.1"/>
    <property type="molecule type" value="Genomic_DNA"/>
</dbReference>
<comment type="similarity">
    <text evidence="1">Belongs to the universal ribosomal protein uL6 family.</text>
</comment>
<dbReference type="AlphaFoldDB" id="A0A7R8WXK9"/>
<dbReference type="GO" id="GO:0019843">
    <property type="term" value="F:rRNA binding"/>
    <property type="evidence" value="ECO:0007669"/>
    <property type="project" value="InterPro"/>
</dbReference>
<protein>
    <recommendedName>
        <fullName evidence="4">Large ribosomal subunit protein uL6</fullName>
    </recommendedName>
    <alternativeName>
        <fullName evidence="5">60S ribosomal protein L9</fullName>
    </alternativeName>
</protein>
<dbReference type="PANTHER" id="PTHR11655:SF14">
    <property type="entry name" value="LARGE RIBOSOMAL SUBUNIT PROTEIN UL6M"/>
    <property type="match status" value="1"/>
</dbReference>
<dbReference type="InterPro" id="IPR036789">
    <property type="entry name" value="Ribosomal_uL6-like_a/b-dom_sf"/>
</dbReference>
<sequence length="89" mass="9725">MPVGIEVSIDGQNVSVKGTKGTLNWRIHDLVELKQDDKTLNVQPKRESKQAWALAGTTRALINNMVTGVSTGFEKKLTMVGVGYRAQAK</sequence>
<dbReference type="InterPro" id="IPR000702">
    <property type="entry name" value="Ribosomal_uL6-like"/>
</dbReference>
<organism evidence="7">
    <name type="scientific">Cyprideis torosa</name>
    <dbReference type="NCBI Taxonomy" id="163714"/>
    <lineage>
        <taxon>Eukaryota</taxon>
        <taxon>Metazoa</taxon>
        <taxon>Ecdysozoa</taxon>
        <taxon>Arthropoda</taxon>
        <taxon>Crustacea</taxon>
        <taxon>Oligostraca</taxon>
        <taxon>Ostracoda</taxon>
        <taxon>Podocopa</taxon>
        <taxon>Podocopida</taxon>
        <taxon>Cytherocopina</taxon>
        <taxon>Cytheroidea</taxon>
        <taxon>Cytherideidae</taxon>
        <taxon>Cyprideis</taxon>
    </lineage>
</organism>